<dbReference type="Pfam" id="PF26002">
    <property type="entry name" value="Beta-barrel_AprE"/>
    <property type="match status" value="1"/>
</dbReference>
<gene>
    <name evidence="9" type="ORF">CR152_26170</name>
</gene>
<keyword evidence="6 7" id="KW-0472">Membrane</keyword>
<sequence length="441" mass="47906">MSATTSSKSEAGAPDEAAEQALFRPQVLSEQQTRWLGTVAIRPRLAHRWYAAFSLLIIVAITATLFMASYTRKARVAGWLVPEQGMIRVYSPRVGVATRLMVREGDTVTAGQALVALSGEERSVAVGETNARAARELQAQRASLDAEQARAAQSFDQQRAMLAERIAAARAEQDNMVQEIALQKRRVALARKSEKRLDELKARGFISAQQVQTTSEATLDQAGKLRSLERALSSLGRERMALEAELNDMPLKLATQNALVARNTSAIDRELAEVAARRELLITAPQAGTVTAIHASRGAAVGTGTAILSIVPRGATLEAHLYASSRAIGFVRAQQPVHLRYLAYPYQKFGHYKGTIKSISRTGIEPAELPAQFGAAAGAGKPGEALYRITVTLARQDVAAYGARVPLAPGMQLEADILLERRRLYEWVLDPVYTITGRLGR</sequence>
<evidence type="ECO:0000256" key="1">
    <source>
        <dbReference type="ARBA" id="ARBA00004167"/>
    </source>
</evidence>
<dbReference type="InterPro" id="IPR050739">
    <property type="entry name" value="MFP"/>
</dbReference>
<dbReference type="GO" id="GO:0009306">
    <property type="term" value="P:protein secretion"/>
    <property type="evidence" value="ECO:0007669"/>
    <property type="project" value="InterPro"/>
</dbReference>
<dbReference type="PROSITE" id="PS00543">
    <property type="entry name" value="HLYD_FAMILY"/>
    <property type="match status" value="1"/>
</dbReference>
<feature type="transmembrane region" description="Helical" evidence="7">
    <location>
        <begin position="49"/>
        <end position="70"/>
    </location>
</feature>
<dbReference type="InterPro" id="IPR058982">
    <property type="entry name" value="Beta-barrel_AprE"/>
</dbReference>
<evidence type="ECO:0000256" key="7">
    <source>
        <dbReference type="SAM" id="Phobius"/>
    </source>
</evidence>
<comment type="similarity">
    <text evidence="2">Belongs to the membrane fusion protein (MFP) (TC 8.A.1) family.</text>
</comment>
<evidence type="ECO:0000256" key="6">
    <source>
        <dbReference type="ARBA" id="ARBA00023136"/>
    </source>
</evidence>
<comment type="subcellular location">
    <subcellularLocation>
        <location evidence="1">Membrane</location>
        <topology evidence="1">Single-pass membrane protein</topology>
    </subcellularLocation>
</comment>
<keyword evidence="3" id="KW-0813">Transport</keyword>
<dbReference type="Gene3D" id="2.40.30.170">
    <property type="match status" value="1"/>
</dbReference>
<dbReference type="OrthoDB" id="9775513at2"/>
<proteinExistence type="inferred from homology"/>
<dbReference type="AlphaFoldDB" id="A0A2D2DRK8"/>
<evidence type="ECO:0000313" key="10">
    <source>
        <dbReference type="Proteomes" id="UP000229897"/>
    </source>
</evidence>
<dbReference type="KEGG" id="mass:CR152_26170"/>
<organism evidence="9 10">
    <name type="scientific">Massilia violaceinigra</name>
    <dbReference type="NCBI Taxonomy" id="2045208"/>
    <lineage>
        <taxon>Bacteria</taxon>
        <taxon>Pseudomonadati</taxon>
        <taxon>Pseudomonadota</taxon>
        <taxon>Betaproteobacteria</taxon>
        <taxon>Burkholderiales</taxon>
        <taxon>Oxalobacteraceae</taxon>
        <taxon>Telluria group</taxon>
        <taxon>Massilia</taxon>
    </lineage>
</organism>
<dbReference type="Gene3D" id="2.40.50.100">
    <property type="match status" value="1"/>
</dbReference>
<dbReference type="GO" id="GO:0016020">
    <property type="term" value="C:membrane"/>
    <property type="evidence" value="ECO:0007669"/>
    <property type="project" value="UniProtKB-SubCell"/>
</dbReference>
<evidence type="ECO:0000256" key="4">
    <source>
        <dbReference type="ARBA" id="ARBA00022692"/>
    </source>
</evidence>
<dbReference type="PANTHER" id="PTHR30386:SF28">
    <property type="entry name" value="EXPORTED PROTEIN"/>
    <property type="match status" value="1"/>
</dbReference>
<dbReference type="RefSeq" id="WP_099879926.1">
    <property type="nucleotide sequence ID" value="NZ_CP024608.1"/>
</dbReference>
<name>A0A2D2DRK8_9BURK</name>
<evidence type="ECO:0000259" key="8">
    <source>
        <dbReference type="Pfam" id="PF26002"/>
    </source>
</evidence>
<protein>
    <submittedName>
        <fullName evidence="9">Secretion protein HlyD</fullName>
    </submittedName>
</protein>
<keyword evidence="10" id="KW-1185">Reference proteome</keyword>
<evidence type="ECO:0000256" key="5">
    <source>
        <dbReference type="ARBA" id="ARBA00022989"/>
    </source>
</evidence>
<dbReference type="PANTHER" id="PTHR30386">
    <property type="entry name" value="MEMBRANE FUSION SUBUNIT OF EMRAB-TOLC MULTIDRUG EFFLUX PUMP"/>
    <property type="match status" value="1"/>
</dbReference>
<dbReference type="EMBL" id="CP024608">
    <property type="protein sequence ID" value="ATQ77599.1"/>
    <property type="molecule type" value="Genomic_DNA"/>
</dbReference>
<dbReference type="PRINTS" id="PR01490">
    <property type="entry name" value="RTXTOXIND"/>
</dbReference>
<dbReference type="Proteomes" id="UP000229897">
    <property type="component" value="Chromosome"/>
</dbReference>
<keyword evidence="5 7" id="KW-1133">Transmembrane helix</keyword>
<reference evidence="9" key="1">
    <citation type="submission" date="2017-10" db="EMBL/GenBank/DDBJ databases">
        <title>Massilia psychrophilum sp. nov., a novel purple-pigmented bacterium isolated from Tianshan glacier, Xinjiang Municipality, China.</title>
        <authorList>
            <person name="Wang H."/>
        </authorList>
    </citation>
    <scope>NUCLEOTIDE SEQUENCE [LARGE SCALE GENOMIC DNA]</scope>
    <source>
        <strain evidence="9">B2</strain>
    </source>
</reference>
<evidence type="ECO:0000256" key="2">
    <source>
        <dbReference type="ARBA" id="ARBA00009477"/>
    </source>
</evidence>
<keyword evidence="4 7" id="KW-0812">Transmembrane</keyword>
<evidence type="ECO:0000256" key="3">
    <source>
        <dbReference type="ARBA" id="ARBA00022448"/>
    </source>
</evidence>
<accession>A0A2D2DRK8</accession>
<feature type="domain" description="AprE-like beta-barrel" evidence="8">
    <location>
        <begin position="323"/>
        <end position="418"/>
    </location>
</feature>
<evidence type="ECO:0000313" key="9">
    <source>
        <dbReference type="EMBL" id="ATQ77599.1"/>
    </source>
</evidence>
<dbReference type="InterPro" id="IPR006144">
    <property type="entry name" value="Secretion_HlyD_CS"/>
</dbReference>